<evidence type="ECO:0000256" key="9">
    <source>
        <dbReference type="ARBA" id="ARBA00022842"/>
    </source>
</evidence>
<keyword evidence="5 12" id="KW-0479">Metal-binding</keyword>
<dbReference type="InterPro" id="IPR029056">
    <property type="entry name" value="Ribokinase-like"/>
</dbReference>
<evidence type="ECO:0000256" key="12">
    <source>
        <dbReference type="HAMAP-Rule" id="MF_01987"/>
    </source>
</evidence>
<feature type="binding site" evidence="12">
    <location>
        <position position="257"/>
    </location>
    <ligand>
        <name>K(+)</name>
        <dbReference type="ChEBI" id="CHEBI:29103"/>
    </ligand>
</feature>
<feature type="binding site" evidence="12">
    <location>
        <position position="259"/>
    </location>
    <ligand>
        <name>K(+)</name>
        <dbReference type="ChEBI" id="CHEBI:29103"/>
    </ligand>
</feature>
<keyword evidence="9 12" id="KW-0460">Magnesium</keyword>
<keyword evidence="12" id="KW-0963">Cytoplasm</keyword>
<evidence type="ECO:0000259" key="13">
    <source>
        <dbReference type="Pfam" id="PF00294"/>
    </source>
</evidence>
<comment type="similarity">
    <text evidence="1">Belongs to the carbohydrate kinase pfkB family.</text>
</comment>
<comment type="cofactor">
    <cofactor evidence="12">
        <name>Mg(2+)</name>
        <dbReference type="ChEBI" id="CHEBI:18420"/>
    </cofactor>
    <text evidence="12">Requires a divalent cation, most likely magnesium in vivo, as an electrophilic catalyst to aid phosphoryl group transfer. It is the chelate of the metal and the nucleotide that is the actual substrate.</text>
</comment>
<dbReference type="PANTHER" id="PTHR10584:SF166">
    <property type="entry name" value="RIBOKINASE"/>
    <property type="match status" value="1"/>
</dbReference>
<dbReference type="CDD" id="cd01174">
    <property type="entry name" value="ribokinase"/>
    <property type="match status" value="1"/>
</dbReference>
<feature type="binding site" evidence="12">
    <location>
        <begin position="56"/>
        <end position="60"/>
    </location>
    <ligand>
        <name>substrate</name>
    </ligand>
</feature>
<dbReference type="Gene3D" id="3.40.1190.20">
    <property type="match status" value="1"/>
</dbReference>
<comment type="caution">
    <text evidence="12">Lacks conserved residue(s) required for the propagation of feature annotation.</text>
</comment>
<feature type="binding site" evidence="12">
    <location>
        <position position="296"/>
    </location>
    <ligand>
        <name>K(+)</name>
        <dbReference type="ChEBI" id="CHEBI:29103"/>
    </ligand>
</feature>
<evidence type="ECO:0000256" key="3">
    <source>
        <dbReference type="ARBA" id="ARBA00016943"/>
    </source>
</evidence>
<keyword evidence="6 12" id="KW-0547">Nucleotide-binding</keyword>
<dbReference type="Proteomes" id="UP000321328">
    <property type="component" value="Unassembled WGS sequence"/>
</dbReference>
<name>A0A511CZ80_9PSEU</name>
<evidence type="ECO:0000256" key="1">
    <source>
        <dbReference type="ARBA" id="ARBA00005380"/>
    </source>
</evidence>
<keyword evidence="7 12" id="KW-0418">Kinase</keyword>
<keyword evidence="11 12" id="KW-0119">Carbohydrate metabolism</keyword>
<dbReference type="GO" id="GO:0005524">
    <property type="term" value="F:ATP binding"/>
    <property type="evidence" value="ECO:0007669"/>
    <property type="project" value="UniProtKB-UniRule"/>
</dbReference>
<comment type="caution">
    <text evidence="14">The sequence shown here is derived from an EMBL/GenBank/DDBJ whole genome shotgun (WGS) entry which is preliminary data.</text>
</comment>
<dbReference type="GO" id="GO:0046872">
    <property type="term" value="F:metal ion binding"/>
    <property type="evidence" value="ECO:0007669"/>
    <property type="project" value="UniProtKB-KW"/>
</dbReference>
<evidence type="ECO:0000256" key="10">
    <source>
        <dbReference type="ARBA" id="ARBA00022958"/>
    </source>
</evidence>
<comment type="similarity">
    <text evidence="12">Belongs to the carbohydrate kinase PfkB family. Ribokinase subfamily.</text>
</comment>
<dbReference type="InterPro" id="IPR002139">
    <property type="entry name" value="Ribo/fructo_kinase"/>
</dbReference>
<evidence type="ECO:0000313" key="15">
    <source>
        <dbReference type="Proteomes" id="UP000321328"/>
    </source>
</evidence>
<comment type="pathway">
    <text evidence="12">Carbohydrate metabolism; D-ribose degradation; D-ribose 5-phosphate from beta-D-ribopyranose: step 2/2.</text>
</comment>
<keyword evidence="15" id="KW-1185">Reference proteome</keyword>
<comment type="subunit">
    <text evidence="12">Homodimer.</text>
</comment>
<feature type="binding site" evidence="12">
    <location>
        <begin position="262"/>
        <end position="263"/>
    </location>
    <ligand>
        <name>ATP</name>
        <dbReference type="ChEBI" id="CHEBI:30616"/>
    </ligand>
</feature>
<feature type="binding site" evidence="12">
    <location>
        <position position="263"/>
    </location>
    <ligand>
        <name>substrate</name>
    </ligand>
</feature>
<gene>
    <name evidence="12 14" type="primary">rbsK</name>
    <name evidence="14" type="ORF">PA7_14100</name>
</gene>
<evidence type="ECO:0000256" key="11">
    <source>
        <dbReference type="ARBA" id="ARBA00023277"/>
    </source>
</evidence>
<feature type="active site" description="Proton acceptor" evidence="12">
    <location>
        <position position="263"/>
    </location>
</feature>
<dbReference type="EC" id="2.7.1.15" evidence="2 12"/>
<comment type="catalytic activity">
    <reaction evidence="12">
        <text>D-ribose + ATP = D-ribose 5-phosphate + ADP + H(+)</text>
        <dbReference type="Rhea" id="RHEA:13697"/>
        <dbReference type="ChEBI" id="CHEBI:15378"/>
        <dbReference type="ChEBI" id="CHEBI:30616"/>
        <dbReference type="ChEBI" id="CHEBI:47013"/>
        <dbReference type="ChEBI" id="CHEBI:78346"/>
        <dbReference type="ChEBI" id="CHEBI:456216"/>
        <dbReference type="EC" id="2.7.1.15"/>
    </reaction>
</comment>
<dbReference type="PANTHER" id="PTHR10584">
    <property type="entry name" value="SUGAR KINASE"/>
    <property type="match status" value="1"/>
</dbReference>
<dbReference type="PRINTS" id="PR00990">
    <property type="entry name" value="RIBOKINASE"/>
</dbReference>
<evidence type="ECO:0000256" key="6">
    <source>
        <dbReference type="ARBA" id="ARBA00022741"/>
    </source>
</evidence>
<dbReference type="AlphaFoldDB" id="A0A511CZ80"/>
<accession>A0A511CZ80</accession>
<keyword evidence="8 12" id="KW-0067">ATP-binding</keyword>
<feature type="binding site" evidence="12">
    <location>
        <position position="302"/>
    </location>
    <ligand>
        <name>K(+)</name>
        <dbReference type="ChEBI" id="CHEBI:29103"/>
    </ligand>
</feature>
<keyword evidence="4 12" id="KW-0808">Transferase</keyword>
<comment type="subcellular location">
    <subcellularLocation>
        <location evidence="12">Cytoplasm</location>
    </subcellularLocation>
</comment>
<reference evidence="14 15" key="1">
    <citation type="submission" date="2019-07" db="EMBL/GenBank/DDBJ databases">
        <title>Whole genome shotgun sequence of Pseudonocardia asaccharolytica NBRC 16224.</title>
        <authorList>
            <person name="Hosoyama A."/>
            <person name="Uohara A."/>
            <person name="Ohji S."/>
            <person name="Ichikawa N."/>
        </authorList>
    </citation>
    <scope>NUCLEOTIDE SEQUENCE [LARGE SCALE GENOMIC DNA]</scope>
    <source>
        <strain evidence="14 15">NBRC 16224</strain>
    </source>
</reference>
<comment type="activity regulation">
    <text evidence="12">Activated by a monovalent cation that binds near, but not in, the active site. The most likely occupant of the site in vivo is potassium. Ion binding induces a conformational change that may alter substrate affinity.</text>
</comment>
<evidence type="ECO:0000256" key="7">
    <source>
        <dbReference type="ARBA" id="ARBA00022777"/>
    </source>
</evidence>
<comment type="function">
    <text evidence="12">Catalyzes the phosphorylation of ribose at O-5 in a reaction requiring ATP and magnesium. The resulting D-ribose-5-phosphate can then be used either for sythesis of nucleotides, histidine, and tryptophan, or as a component of the pentose phosphate pathway.</text>
</comment>
<dbReference type="STRING" id="1123024.GCA_000423625_03375"/>
<evidence type="ECO:0000313" key="14">
    <source>
        <dbReference type="EMBL" id="GEL17573.1"/>
    </source>
</evidence>
<dbReference type="InterPro" id="IPR011877">
    <property type="entry name" value="Ribokinase"/>
</dbReference>
<dbReference type="Pfam" id="PF00294">
    <property type="entry name" value="PfkB"/>
    <property type="match status" value="1"/>
</dbReference>
<evidence type="ECO:0000256" key="5">
    <source>
        <dbReference type="ARBA" id="ARBA00022723"/>
    </source>
</evidence>
<evidence type="ECO:0000256" key="4">
    <source>
        <dbReference type="ARBA" id="ARBA00022679"/>
    </source>
</evidence>
<sequence length="311" mass="30728">MITRDLARYGGRGWSIMRAGVSVVGSLNHDIAVTLDRLPAAGETVAGGPACRGVGGKGANQAVALARLGRHARMVGAVGADAEGVALRAALDAEGIDVADVATVDGPSGTAIVLVHGGESTIVVSAGANDRLDAERVRAAAGTLAQAAAVLVQCEVPDGALVAAAELASGFYVVNPAPARPLPETVLNRADILVPNLTELATLAGGPVPEDLDGIVDLARALRPAAATVVTRGGDGAVVVEPTGVVRVPAVAATLVDATAAGDSFVAALTDALLDGVSLADAARWAARVAAVTVSRPGASASLPRRAEVPA</sequence>
<organism evidence="14 15">
    <name type="scientific">Pseudonocardia asaccharolytica DSM 44247 = NBRC 16224</name>
    <dbReference type="NCBI Taxonomy" id="1123024"/>
    <lineage>
        <taxon>Bacteria</taxon>
        <taxon>Bacillati</taxon>
        <taxon>Actinomycetota</taxon>
        <taxon>Actinomycetes</taxon>
        <taxon>Pseudonocardiales</taxon>
        <taxon>Pseudonocardiaceae</taxon>
        <taxon>Pseudonocardia</taxon>
    </lineage>
</organism>
<dbReference type="EMBL" id="BJVI01000010">
    <property type="protein sequence ID" value="GEL17573.1"/>
    <property type="molecule type" value="Genomic_DNA"/>
</dbReference>
<dbReference type="HAMAP" id="MF_01987">
    <property type="entry name" value="Ribokinase"/>
    <property type="match status" value="1"/>
</dbReference>
<feature type="binding site" evidence="12">
    <location>
        <begin position="231"/>
        <end position="236"/>
    </location>
    <ligand>
        <name>ATP</name>
        <dbReference type="ChEBI" id="CHEBI:30616"/>
    </ligand>
</feature>
<dbReference type="GO" id="GO:0005829">
    <property type="term" value="C:cytosol"/>
    <property type="evidence" value="ECO:0007669"/>
    <property type="project" value="TreeGrafter"/>
</dbReference>
<proteinExistence type="inferred from homology"/>
<feature type="binding site" evidence="12">
    <location>
        <begin position="28"/>
        <end position="30"/>
    </location>
    <ligand>
        <name>substrate</name>
    </ligand>
</feature>
<dbReference type="SUPFAM" id="SSF53613">
    <property type="entry name" value="Ribokinase-like"/>
    <property type="match status" value="1"/>
</dbReference>
<feature type="binding site" evidence="12">
    <location>
        <position position="155"/>
    </location>
    <ligand>
        <name>substrate</name>
    </ligand>
</feature>
<dbReference type="InterPro" id="IPR011611">
    <property type="entry name" value="PfkB_dom"/>
</dbReference>
<dbReference type="InterPro" id="IPR002173">
    <property type="entry name" value="Carboh/pur_kinase_PfkB_CS"/>
</dbReference>
<feature type="binding site" evidence="12">
    <location>
        <position position="196"/>
    </location>
    <ligand>
        <name>ATP</name>
        <dbReference type="ChEBI" id="CHEBI:30616"/>
    </ligand>
</feature>
<evidence type="ECO:0000256" key="2">
    <source>
        <dbReference type="ARBA" id="ARBA00012035"/>
    </source>
</evidence>
<dbReference type="GO" id="GO:0004747">
    <property type="term" value="F:ribokinase activity"/>
    <property type="evidence" value="ECO:0007669"/>
    <property type="project" value="UniProtKB-UniRule"/>
</dbReference>
<feature type="binding site" evidence="12">
    <location>
        <position position="293"/>
    </location>
    <ligand>
        <name>K(+)</name>
        <dbReference type="ChEBI" id="CHEBI:29103"/>
    </ligand>
</feature>
<keyword evidence="10 12" id="KW-0630">Potassium</keyword>
<feature type="binding site" evidence="12">
    <location>
        <position position="298"/>
    </location>
    <ligand>
        <name>K(+)</name>
        <dbReference type="ChEBI" id="CHEBI:29103"/>
    </ligand>
</feature>
<evidence type="ECO:0000256" key="8">
    <source>
        <dbReference type="ARBA" id="ARBA00022840"/>
    </source>
</evidence>
<protein>
    <recommendedName>
        <fullName evidence="3 12">Ribokinase</fullName>
        <shortName evidence="12">RK</shortName>
        <ecNumber evidence="2 12">2.7.1.15</ecNumber>
    </recommendedName>
</protein>
<dbReference type="UniPathway" id="UPA00916">
    <property type="reaction ID" value="UER00889"/>
</dbReference>
<dbReference type="PROSITE" id="PS00583">
    <property type="entry name" value="PFKB_KINASES_1"/>
    <property type="match status" value="1"/>
</dbReference>
<dbReference type="GO" id="GO:0019303">
    <property type="term" value="P:D-ribose catabolic process"/>
    <property type="evidence" value="ECO:0007669"/>
    <property type="project" value="UniProtKB-UniRule"/>
</dbReference>
<feature type="domain" description="Carbohydrate kinase PfkB" evidence="13">
    <location>
        <begin position="21"/>
        <end position="304"/>
    </location>
</feature>